<dbReference type="Proteomes" id="UP000007797">
    <property type="component" value="Unassembled WGS sequence"/>
</dbReference>
<dbReference type="RefSeq" id="XP_004354298.1">
    <property type="nucleotide sequence ID" value="XM_004354246.1"/>
</dbReference>
<gene>
    <name evidence="1" type="ORF">DFA_10398</name>
</gene>
<name>F4QA37_CACFS</name>
<evidence type="ECO:0000313" key="2">
    <source>
        <dbReference type="Proteomes" id="UP000007797"/>
    </source>
</evidence>
<dbReference type="AlphaFoldDB" id="F4QA37"/>
<accession>F4QA37</accession>
<reference evidence="2" key="1">
    <citation type="journal article" date="2011" name="Genome Res.">
        <title>Phylogeny-wide analysis of social amoeba genomes highlights ancient origins for complex intercellular communication.</title>
        <authorList>
            <person name="Heidel A.J."/>
            <person name="Lawal H.M."/>
            <person name="Felder M."/>
            <person name="Schilde C."/>
            <person name="Helps N.R."/>
            <person name="Tunggal B."/>
            <person name="Rivero F."/>
            <person name="John U."/>
            <person name="Schleicher M."/>
            <person name="Eichinger L."/>
            <person name="Platzer M."/>
            <person name="Noegel A.A."/>
            <person name="Schaap P."/>
            <person name="Gloeckner G."/>
        </authorList>
    </citation>
    <scope>NUCLEOTIDE SEQUENCE [LARGE SCALE GENOMIC DNA]</scope>
    <source>
        <strain evidence="2">SH3</strain>
    </source>
</reference>
<evidence type="ECO:0000313" key="1">
    <source>
        <dbReference type="EMBL" id="EGG15556.1"/>
    </source>
</evidence>
<sequence length="96" mass="10955">MNNIIDVLGQVIEQSLKSDHHYVFTIAECLILQPKQELILDTRLAPSIIGFLHQPDLNQDKLDLVIRYFNKVELSANKENGVTVSLNCCWNQNFAT</sequence>
<protein>
    <submittedName>
        <fullName evidence="1">Uncharacterized protein</fullName>
    </submittedName>
</protein>
<keyword evidence="2" id="KW-1185">Reference proteome</keyword>
<organism evidence="1 2">
    <name type="scientific">Cavenderia fasciculata</name>
    <name type="common">Slime mold</name>
    <name type="synonym">Dictyostelium fasciculatum</name>
    <dbReference type="NCBI Taxonomy" id="261658"/>
    <lineage>
        <taxon>Eukaryota</taxon>
        <taxon>Amoebozoa</taxon>
        <taxon>Evosea</taxon>
        <taxon>Eumycetozoa</taxon>
        <taxon>Dictyostelia</taxon>
        <taxon>Acytosteliales</taxon>
        <taxon>Cavenderiaceae</taxon>
        <taxon>Cavenderia</taxon>
    </lineage>
</organism>
<proteinExistence type="predicted"/>
<dbReference type="EMBL" id="GL883026">
    <property type="protein sequence ID" value="EGG15556.1"/>
    <property type="molecule type" value="Genomic_DNA"/>
</dbReference>
<dbReference type="KEGG" id="dfa:DFA_10398"/>
<dbReference type="GeneID" id="14867718"/>